<dbReference type="AlphaFoldDB" id="A0A804PJE7"/>
<keyword evidence="3" id="KW-1185">Reference proteome</keyword>
<dbReference type="GO" id="GO:0030244">
    <property type="term" value="P:cellulose biosynthetic process"/>
    <property type="evidence" value="ECO:0007669"/>
    <property type="project" value="InterPro"/>
</dbReference>
<accession>A0A804PJE7</accession>
<feature type="region of interest" description="Disordered" evidence="1">
    <location>
        <begin position="84"/>
        <end position="105"/>
    </location>
</feature>
<dbReference type="InterPro" id="IPR044224">
    <property type="entry name" value="KOBITO1-like"/>
</dbReference>
<reference evidence="2" key="2">
    <citation type="submission" date="2019-07" db="EMBL/GenBank/DDBJ databases">
        <authorList>
            <person name="Seetharam A."/>
            <person name="Woodhouse M."/>
            <person name="Cannon E."/>
        </authorList>
    </citation>
    <scope>NUCLEOTIDE SEQUENCE [LARGE SCALE GENOMIC DNA]</scope>
    <source>
        <strain evidence="2">cv. B73</strain>
    </source>
</reference>
<dbReference type="Gramene" id="Zm00001eb245210_T001">
    <property type="protein sequence ID" value="Zm00001eb245210_P001"/>
    <property type="gene ID" value="Zm00001eb245210"/>
</dbReference>
<evidence type="ECO:0000313" key="3">
    <source>
        <dbReference type="Proteomes" id="UP000007305"/>
    </source>
</evidence>
<organism evidence="2 3">
    <name type="scientific">Zea mays</name>
    <name type="common">Maize</name>
    <dbReference type="NCBI Taxonomy" id="4577"/>
    <lineage>
        <taxon>Eukaryota</taxon>
        <taxon>Viridiplantae</taxon>
        <taxon>Streptophyta</taxon>
        <taxon>Embryophyta</taxon>
        <taxon>Tracheophyta</taxon>
        <taxon>Spermatophyta</taxon>
        <taxon>Magnoliopsida</taxon>
        <taxon>Liliopsida</taxon>
        <taxon>Poales</taxon>
        <taxon>Poaceae</taxon>
        <taxon>PACMAD clade</taxon>
        <taxon>Panicoideae</taxon>
        <taxon>Andropogonodae</taxon>
        <taxon>Andropogoneae</taxon>
        <taxon>Tripsacinae</taxon>
        <taxon>Zea</taxon>
    </lineage>
</organism>
<dbReference type="Proteomes" id="UP000007305">
    <property type="component" value="Chromosome 5"/>
</dbReference>
<name>A0A804PJE7_MAIZE</name>
<evidence type="ECO:0000256" key="1">
    <source>
        <dbReference type="SAM" id="MobiDB-lite"/>
    </source>
</evidence>
<dbReference type="GO" id="GO:0009737">
    <property type="term" value="P:response to abscisic acid"/>
    <property type="evidence" value="ECO:0007669"/>
    <property type="project" value="InterPro"/>
</dbReference>
<dbReference type="PANTHER" id="PTHR46701:SF11">
    <property type="entry name" value="GLYCOSYLTRANSFERASE FAMILY 92 PROTEIN"/>
    <property type="match status" value="1"/>
</dbReference>
<dbReference type="EnsemblPlants" id="Zm00001eb245210_T001">
    <property type="protein sequence ID" value="Zm00001eb245210_P001"/>
    <property type="gene ID" value="Zm00001eb245210"/>
</dbReference>
<reference evidence="3" key="1">
    <citation type="journal article" date="2009" name="Science">
        <title>The B73 maize genome: complexity, diversity, and dynamics.</title>
        <authorList>
            <person name="Schnable P.S."/>
            <person name="Ware D."/>
            <person name="Fulton R.S."/>
            <person name="Stein J.C."/>
            <person name="Wei F."/>
            <person name="Pasternak S."/>
            <person name="Liang C."/>
            <person name="Zhang J."/>
            <person name="Fulton L."/>
            <person name="Graves T.A."/>
            <person name="Minx P."/>
            <person name="Reily A.D."/>
            <person name="Courtney L."/>
            <person name="Kruchowski S.S."/>
            <person name="Tomlinson C."/>
            <person name="Strong C."/>
            <person name="Delehaunty K."/>
            <person name="Fronick C."/>
            <person name="Courtney B."/>
            <person name="Rock S.M."/>
            <person name="Belter E."/>
            <person name="Du F."/>
            <person name="Kim K."/>
            <person name="Abbott R.M."/>
            <person name="Cotton M."/>
            <person name="Levy A."/>
            <person name="Marchetto P."/>
            <person name="Ochoa K."/>
            <person name="Jackson S.M."/>
            <person name="Gillam B."/>
            <person name="Chen W."/>
            <person name="Yan L."/>
            <person name="Higginbotham J."/>
            <person name="Cardenas M."/>
            <person name="Waligorski J."/>
            <person name="Applebaum E."/>
            <person name="Phelps L."/>
            <person name="Falcone J."/>
            <person name="Kanchi K."/>
            <person name="Thane T."/>
            <person name="Scimone A."/>
            <person name="Thane N."/>
            <person name="Henke J."/>
            <person name="Wang T."/>
            <person name="Ruppert J."/>
            <person name="Shah N."/>
            <person name="Rotter K."/>
            <person name="Hodges J."/>
            <person name="Ingenthron E."/>
            <person name="Cordes M."/>
            <person name="Kohlberg S."/>
            <person name="Sgro J."/>
            <person name="Delgado B."/>
            <person name="Mead K."/>
            <person name="Chinwalla A."/>
            <person name="Leonard S."/>
            <person name="Crouse K."/>
            <person name="Collura K."/>
            <person name="Kudrna D."/>
            <person name="Currie J."/>
            <person name="He R."/>
            <person name="Angelova A."/>
            <person name="Rajasekar S."/>
            <person name="Mueller T."/>
            <person name="Lomeli R."/>
            <person name="Scara G."/>
            <person name="Ko A."/>
            <person name="Delaney K."/>
            <person name="Wissotski M."/>
            <person name="Lopez G."/>
            <person name="Campos D."/>
            <person name="Braidotti M."/>
            <person name="Ashley E."/>
            <person name="Golser W."/>
            <person name="Kim H."/>
            <person name="Lee S."/>
            <person name="Lin J."/>
            <person name="Dujmic Z."/>
            <person name="Kim W."/>
            <person name="Talag J."/>
            <person name="Zuccolo A."/>
            <person name="Fan C."/>
            <person name="Sebastian A."/>
            <person name="Kramer M."/>
            <person name="Spiegel L."/>
            <person name="Nascimento L."/>
            <person name="Zutavern T."/>
            <person name="Miller B."/>
            <person name="Ambroise C."/>
            <person name="Muller S."/>
            <person name="Spooner W."/>
            <person name="Narechania A."/>
            <person name="Ren L."/>
            <person name="Wei S."/>
            <person name="Kumari S."/>
            <person name="Faga B."/>
            <person name="Levy M.J."/>
            <person name="McMahan L."/>
            <person name="Van Buren P."/>
            <person name="Vaughn M.W."/>
            <person name="Ying K."/>
            <person name="Yeh C.-T."/>
            <person name="Emrich S.J."/>
            <person name="Jia Y."/>
            <person name="Kalyanaraman A."/>
            <person name="Hsia A.-P."/>
            <person name="Barbazuk W.B."/>
            <person name="Baucom R.S."/>
            <person name="Brutnell T.P."/>
            <person name="Carpita N.C."/>
            <person name="Chaparro C."/>
            <person name="Chia J.-M."/>
            <person name="Deragon J.-M."/>
            <person name="Estill J.C."/>
            <person name="Fu Y."/>
            <person name="Jeddeloh J.A."/>
            <person name="Han Y."/>
            <person name="Lee H."/>
            <person name="Li P."/>
            <person name="Lisch D.R."/>
            <person name="Liu S."/>
            <person name="Liu Z."/>
            <person name="Nagel D.H."/>
            <person name="McCann M.C."/>
            <person name="SanMiguel P."/>
            <person name="Myers A.M."/>
            <person name="Nettleton D."/>
            <person name="Nguyen J."/>
            <person name="Penning B.W."/>
            <person name="Ponnala L."/>
            <person name="Schneider K.L."/>
            <person name="Schwartz D.C."/>
            <person name="Sharma A."/>
            <person name="Soderlund C."/>
            <person name="Springer N.M."/>
            <person name="Sun Q."/>
            <person name="Wang H."/>
            <person name="Waterman M."/>
            <person name="Westerman R."/>
            <person name="Wolfgruber T.K."/>
            <person name="Yang L."/>
            <person name="Yu Y."/>
            <person name="Zhang L."/>
            <person name="Zhou S."/>
            <person name="Zhu Q."/>
            <person name="Bennetzen J.L."/>
            <person name="Dawe R.K."/>
            <person name="Jiang J."/>
            <person name="Jiang N."/>
            <person name="Presting G.G."/>
            <person name="Wessler S.R."/>
            <person name="Aluru S."/>
            <person name="Martienssen R.A."/>
            <person name="Clifton S.W."/>
            <person name="McCombie W.R."/>
            <person name="Wing R.A."/>
            <person name="Wilson R.K."/>
        </authorList>
    </citation>
    <scope>NUCLEOTIDE SEQUENCE [LARGE SCALE GENOMIC DNA]</scope>
    <source>
        <strain evidence="3">cv. B73</strain>
    </source>
</reference>
<dbReference type="PANTHER" id="PTHR46701">
    <property type="entry name" value="GLYCOSYLTRANSFERASE-LIKE KOBITO 1"/>
    <property type="match status" value="1"/>
</dbReference>
<protein>
    <submittedName>
        <fullName evidence="2">Uncharacterized protein</fullName>
    </submittedName>
</protein>
<dbReference type="InParanoid" id="A0A804PJE7"/>
<sequence>MCSIRWWKRPHKFGTSSQMVVTYMFAVMPREWLEMYREHVAWTDRDTNLKLLRKDVLTHIYVPMAFIGGLKESGVFINAITSAKAQSKTKSSNMGLGNKDHIRLN</sequence>
<evidence type="ECO:0000313" key="2">
    <source>
        <dbReference type="EnsemblPlants" id="Zm00001eb245210_P001"/>
    </source>
</evidence>
<proteinExistence type="predicted"/>
<reference evidence="2" key="3">
    <citation type="submission" date="2021-05" db="UniProtKB">
        <authorList>
            <consortium name="EnsemblPlants"/>
        </authorList>
    </citation>
    <scope>IDENTIFICATION</scope>
    <source>
        <strain evidence="2">cv. B73</strain>
    </source>
</reference>